<proteinExistence type="predicted"/>
<dbReference type="PROSITE" id="PS51352">
    <property type="entry name" value="THIOREDOXIN_2"/>
    <property type="match status" value="1"/>
</dbReference>
<organism evidence="3 4">
    <name type="scientific">Dokdonia ponticola</name>
    <dbReference type="NCBI Taxonomy" id="2041041"/>
    <lineage>
        <taxon>Bacteria</taxon>
        <taxon>Pseudomonadati</taxon>
        <taxon>Bacteroidota</taxon>
        <taxon>Flavobacteriia</taxon>
        <taxon>Flavobacteriales</taxon>
        <taxon>Flavobacteriaceae</taxon>
        <taxon>Dokdonia</taxon>
    </lineage>
</organism>
<dbReference type="Gene3D" id="3.40.30.10">
    <property type="entry name" value="Glutaredoxin"/>
    <property type="match status" value="1"/>
</dbReference>
<evidence type="ECO:0000259" key="2">
    <source>
        <dbReference type="PROSITE" id="PS51352"/>
    </source>
</evidence>
<evidence type="ECO:0000313" key="3">
    <source>
        <dbReference type="EMBL" id="MFC4635817.1"/>
    </source>
</evidence>
<dbReference type="EMBL" id="JBHSFV010000012">
    <property type="protein sequence ID" value="MFC4635817.1"/>
    <property type="molecule type" value="Genomic_DNA"/>
</dbReference>
<evidence type="ECO:0000313" key="4">
    <source>
        <dbReference type="Proteomes" id="UP001596043"/>
    </source>
</evidence>
<dbReference type="Proteomes" id="UP001596043">
    <property type="component" value="Unassembled WGS sequence"/>
</dbReference>
<sequence length="245" mass="28238">MKYHLFFLLAILSSLSFGQETYYNFQDEIFDEVRFREKLKNIEDNYGATSDYTYTVASHKVLTTQVRQDSIIHHVEVILSQSNTAPIDINAGVQRFLNTPLPAFELQNLENQLKTNTDYKGKVTLINLWFTACAPCITEIPYLNYLKDLYQDQVNFVAITFDSKDKVDRFLSRKSFPFEHLIDATTYLHKELTNNAFPKLMLIDTKGHVRFVENGVILSGNTASHPEVAVSGLKEQLDFLLKEHE</sequence>
<keyword evidence="1" id="KW-0732">Signal</keyword>
<gene>
    <name evidence="3" type="ORF">ACFO3O_18040</name>
</gene>
<name>A0ABV9I103_9FLAO</name>
<protein>
    <submittedName>
        <fullName evidence="3">TlpA family protein disulfide reductase</fullName>
    </submittedName>
</protein>
<dbReference type="InterPro" id="IPR013766">
    <property type="entry name" value="Thioredoxin_domain"/>
</dbReference>
<dbReference type="RefSeq" id="WP_379981404.1">
    <property type="nucleotide sequence ID" value="NZ_JBHSFV010000012.1"/>
</dbReference>
<dbReference type="PANTHER" id="PTHR42852">
    <property type="entry name" value="THIOL:DISULFIDE INTERCHANGE PROTEIN DSBE"/>
    <property type="match status" value="1"/>
</dbReference>
<dbReference type="CDD" id="cd02966">
    <property type="entry name" value="TlpA_like_family"/>
    <property type="match status" value="1"/>
</dbReference>
<dbReference type="InterPro" id="IPR050553">
    <property type="entry name" value="Thioredoxin_ResA/DsbE_sf"/>
</dbReference>
<dbReference type="InterPro" id="IPR036249">
    <property type="entry name" value="Thioredoxin-like_sf"/>
</dbReference>
<evidence type="ECO:0000256" key="1">
    <source>
        <dbReference type="SAM" id="SignalP"/>
    </source>
</evidence>
<feature type="domain" description="Thioredoxin" evidence="2">
    <location>
        <begin position="95"/>
        <end position="238"/>
    </location>
</feature>
<feature type="chain" id="PRO_5047539616" evidence="1">
    <location>
        <begin position="19"/>
        <end position="245"/>
    </location>
</feature>
<reference evidence="4" key="1">
    <citation type="journal article" date="2019" name="Int. J. Syst. Evol. Microbiol.">
        <title>The Global Catalogue of Microorganisms (GCM) 10K type strain sequencing project: providing services to taxonomists for standard genome sequencing and annotation.</title>
        <authorList>
            <consortium name="The Broad Institute Genomics Platform"/>
            <consortium name="The Broad Institute Genome Sequencing Center for Infectious Disease"/>
            <person name="Wu L."/>
            <person name="Ma J."/>
        </authorList>
    </citation>
    <scope>NUCLEOTIDE SEQUENCE [LARGE SCALE GENOMIC DNA]</scope>
    <source>
        <strain evidence="4">YJ-61-S</strain>
    </source>
</reference>
<dbReference type="PANTHER" id="PTHR42852:SF17">
    <property type="entry name" value="THIOREDOXIN-LIKE PROTEIN HI_1115"/>
    <property type="match status" value="1"/>
</dbReference>
<dbReference type="InterPro" id="IPR013740">
    <property type="entry name" value="Redoxin"/>
</dbReference>
<dbReference type="SUPFAM" id="SSF52833">
    <property type="entry name" value="Thioredoxin-like"/>
    <property type="match status" value="1"/>
</dbReference>
<accession>A0ABV9I103</accession>
<comment type="caution">
    <text evidence="3">The sequence shown here is derived from an EMBL/GenBank/DDBJ whole genome shotgun (WGS) entry which is preliminary data.</text>
</comment>
<keyword evidence="4" id="KW-1185">Reference proteome</keyword>
<feature type="signal peptide" evidence="1">
    <location>
        <begin position="1"/>
        <end position="18"/>
    </location>
</feature>
<dbReference type="Pfam" id="PF08534">
    <property type="entry name" value="Redoxin"/>
    <property type="match status" value="1"/>
</dbReference>